<dbReference type="EMBL" id="MG262384">
    <property type="protein sequence ID" value="AXX71251.1"/>
    <property type="molecule type" value="mRNA"/>
</dbReference>
<dbReference type="PANTHER" id="PTHR22595:SF79">
    <property type="entry name" value="CHITINASE 12"/>
    <property type="match status" value="1"/>
</dbReference>
<dbReference type="InterPro" id="IPR003609">
    <property type="entry name" value="Pan_app"/>
</dbReference>
<dbReference type="Gene3D" id="3.30.20.10">
    <property type="entry name" value="Endochitinase, domain 2"/>
    <property type="match status" value="1"/>
</dbReference>
<feature type="signal peptide" evidence="4">
    <location>
        <begin position="1"/>
        <end position="20"/>
    </location>
</feature>
<evidence type="ECO:0000256" key="4">
    <source>
        <dbReference type="SAM" id="SignalP"/>
    </source>
</evidence>
<dbReference type="InterPro" id="IPR000726">
    <property type="entry name" value="Glyco_hydro_19_cat"/>
</dbReference>
<sequence>MGLFQKLFVVVALCVAASHQQSCSLTSNQDVAPGLDIGARYGQPVGNCCGICNSTPGCRAFSWNAHEGGTCWLKGATSPVVWADGVTSGILSGGGGGALVSWDEFVAALTINAYPAPSPIQYTTFLEGLPYGLITTRQEAAMALTQFMHESDGLRARREYACEHTGCPGHYETPGCDVPGQFYFGRGYIQLTWCGYNYRPFSLDYFGDDRLRFTPDLVATNDNLAWDSAFWFWRINVHTFPGVQQGHFGATTRAINGNLECNNPGGHHLARRRFEMYGRVRSVWGLAGPGIETGCYN</sequence>
<proteinExistence type="evidence at transcript level"/>
<dbReference type="Pfam" id="PF14295">
    <property type="entry name" value="PAN_4"/>
    <property type="match status" value="1"/>
</dbReference>
<dbReference type="CDD" id="cd00325">
    <property type="entry name" value="chitinase_GH19"/>
    <property type="match status" value="1"/>
</dbReference>
<keyword evidence="4" id="KW-0732">Signal</keyword>
<dbReference type="InterPro" id="IPR000177">
    <property type="entry name" value="Apple"/>
</dbReference>
<dbReference type="InterPro" id="IPR023346">
    <property type="entry name" value="Lysozyme-like_dom_sf"/>
</dbReference>
<dbReference type="GO" id="GO:0016998">
    <property type="term" value="P:cell wall macromolecule catabolic process"/>
    <property type="evidence" value="ECO:0007669"/>
    <property type="project" value="InterPro"/>
</dbReference>
<dbReference type="SMART" id="SM00223">
    <property type="entry name" value="APPLE"/>
    <property type="match status" value="1"/>
</dbReference>
<feature type="domain" description="Apple" evidence="5">
    <location>
        <begin position="23"/>
        <end position="93"/>
    </location>
</feature>
<keyword evidence="2" id="KW-0611">Plant defense</keyword>
<accession>A0A385GLI2</accession>
<feature type="chain" id="PRO_5017457047" evidence="4">
    <location>
        <begin position="21"/>
        <end position="297"/>
    </location>
</feature>
<dbReference type="Gene3D" id="3.50.4.10">
    <property type="entry name" value="Hepatocyte Growth Factor"/>
    <property type="match status" value="1"/>
</dbReference>
<dbReference type="GO" id="GO:0005576">
    <property type="term" value="C:extracellular region"/>
    <property type="evidence" value="ECO:0007669"/>
    <property type="project" value="InterPro"/>
</dbReference>
<dbReference type="Pfam" id="PF00182">
    <property type="entry name" value="Glyco_hydro_19"/>
    <property type="match status" value="1"/>
</dbReference>
<keyword evidence="3" id="KW-1015">Disulfide bond</keyword>
<evidence type="ECO:0000313" key="6">
    <source>
        <dbReference type="EMBL" id="AXX71251.1"/>
    </source>
</evidence>
<evidence type="ECO:0000259" key="5">
    <source>
        <dbReference type="SMART" id="SM00223"/>
    </source>
</evidence>
<dbReference type="AlphaFoldDB" id="A0A385GLI2"/>
<evidence type="ECO:0000256" key="1">
    <source>
        <dbReference type="ARBA" id="ARBA00022737"/>
    </source>
</evidence>
<evidence type="ECO:0000256" key="3">
    <source>
        <dbReference type="ARBA" id="ARBA00023157"/>
    </source>
</evidence>
<name>A0A385GLI2_9DIPT</name>
<dbReference type="SUPFAM" id="SSF53955">
    <property type="entry name" value="Lysozyme-like"/>
    <property type="match status" value="1"/>
</dbReference>
<dbReference type="GO" id="GO:0006032">
    <property type="term" value="P:chitin catabolic process"/>
    <property type="evidence" value="ECO:0007669"/>
    <property type="project" value="InterPro"/>
</dbReference>
<dbReference type="Gene3D" id="1.10.530.10">
    <property type="match status" value="1"/>
</dbReference>
<reference evidence="6" key="1">
    <citation type="submission" date="2017-10" db="EMBL/GenBank/DDBJ databases">
        <title>Genome-wide analysis of developmental stage-specific transcription in Bradysia odoriphaga.</title>
        <authorList>
            <person name="Chen H."/>
            <person name="Lin L."/>
            <person name="Xie M."/>
            <person name="Zhang G."/>
            <person name="Su W."/>
        </authorList>
    </citation>
    <scope>NUCLEOTIDE SEQUENCE</scope>
    <source>
        <strain evidence="6">Yanji</strain>
    </source>
</reference>
<dbReference type="CDD" id="cd01100">
    <property type="entry name" value="APPLE_Factor_XI_like"/>
    <property type="match status" value="1"/>
</dbReference>
<evidence type="ECO:0000256" key="2">
    <source>
        <dbReference type="ARBA" id="ARBA00022821"/>
    </source>
</evidence>
<dbReference type="GO" id="GO:0006508">
    <property type="term" value="P:proteolysis"/>
    <property type="evidence" value="ECO:0007669"/>
    <property type="project" value="InterPro"/>
</dbReference>
<dbReference type="GO" id="GO:0004568">
    <property type="term" value="F:chitinase activity"/>
    <property type="evidence" value="ECO:0007669"/>
    <property type="project" value="InterPro"/>
</dbReference>
<dbReference type="PANTHER" id="PTHR22595">
    <property type="entry name" value="CHITINASE-RELATED"/>
    <property type="match status" value="1"/>
</dbReference>
<keyword evidence="1" id="KW-0677">Repeat</keyword>
<organism evidence="6">
    <name type="scientific">Bradysia odoriphaga</name>
    <dbReference type="NCBI Taxonomy" id="1564500"/>
    <lineage>
        <taxon>Eukaryota</taxon>
        <taxon>Metazoa</taxon>
        <taxon>Ecdysozoa</taxon>
        <taxon>Arthropoda</taxon>
        <taxon>Hexapoda</taxon>
        <taxon>Insecta</taxon>
        <taxon>Pterygota</taxon>
        <taxon>Neoptera</taxon>
        <taxon>Endopterygota</taxon>
        <taxon>Diptera</taxon>
        <taxon>Nematocera</taxon>
        <taxon>Sciaroidea</taxon>
        <taxon>Sciaridae</taxon>
        <taxon>Bradysia</taxon>
    </lineage>
</organism>
<protein>
    <submittedName>
        <fullName evidence="6">Chitinase</fullName>
    </submittedName>
</protein>
<dbReference type="GO" id="GO:0006952">
    <property type="term" value="P:defense response"/>
    <property type="evidence" value="ECO:0007669"/>
    <property type="project" value="UniProtKB-KW"/>
</dbReference>